<dbReference type="EMBL" id="VOPW01000001">
    <property type="protein sequence ID" value="TXC65509.1"/>
    <property type="molecule type" value="Genomic_DNA"/>
</dbReference>
<evidence type="ECO:0000313" key="4">
    <source>
        <dbReference type="Proteomes" id="UP000321832"/>
    </source>
</evidence>
<proteinExistence type="predicted"/>
<dbReference type="PROSITE" id="PS50113">
    <property type="entry name" value="PAC"/>
    <property type="match status" value="1"/>
</dbReference>
<dbReference type="Proteomes" id="UP000321832">
    <property type="component" value="Unassembled WGS sequence"/>
</dbReference>
<feature type="region of interest" description="Disordered" evidence="1">
    <location>
        <begin position="1"/>
        <end position="101"/>
    </location>
</feature>
<name>A0A5C6TYU0_9BURK</name>
<feature type="domain" description="PAC" evidence="2">
    <location>
        <begin position="134"/>
        <end position="187"/>
    </location>
</feature>
<organism evidence="3 4">
    <name type="scientific">Piscinibacter aquaticus</name>
    <dbReference type="NCBI Taxonomy" id="392597"/>
    <lineage>
        <taxon>Bacteria</taxon>
        <taxon>Pseudomonadati</taxon>
        <taxon>Pseudomonadota</taxon>
        <taxon>Betaproteobacteria</taxon>
        <taxon>Burkholderiales</taxon>
        <taxon>Sphaerotilaceae</taxon>
        <taxon>Piscinibacter</taxon>
    </lineage>
</organism>
<dbReference type="AlphaFoldDB" id="A0A5C6TYU0"/>
<feature type="compositionally biased region" description="Low complexity" evidence="1">
    <location>
        <begin position="17"/>
        <end position="32"/>
    </location>
</feature>
<dbReference type="NCBIfam" id="TIGR00229">
    <property type="entry name" value="sensory_box"/>
    <property type="match status" value="1"/>
</dbReference>
<dbReference type="SUPFAM" id="SSF55785">
    <property type="entry name" value="PYP-like sensor domain (PAS domain)"/>
    <property type="match status" value="1"/>
</dbReference>
<dbReference type="InterPro" id="IPR000700">
    <property type="entry name" value="PAS-assoc_C"/>
</dbReference>
<evidence type="ECO:0000256" key="1">
    <source>
        <dbReference type="SAM" id="MobiDB-lite"/>
    </source>
</evidence>
<accession>A0A5C6TYU0</accession>
<reference evidence="3 4" key="1">
    <citation type="submission" date="2019-08" db="EMBL/GenBank/DDBJ databases">
        <authorList>
            <person name="Khan S.A."/>
            <person name="Jeon C.O."/>
            <person name="Jeong S.E."/>
        </authorList>
    </citation>
    <scope>NUCLEOTIDE SEQUENCE [LARGE SCALE GENOMIC DNA]</scope>
    <source>
        <strain evidence="4">IMCC1728</strain>
    </source>
</reference>
<keyword evidence="4" id="KW-1185">Reference proteome</keyword>
<protein>
    <submittedName>
        <fullName evidence="3">PAS domain S-box protein</fullName>
    </submittedName>
</protein>
<gene>
    <name evidence="3" type="ORF">FSC37_03555</name>
</gene>
<dbReference type="Pfam" id="PF08448">
    <property type="entry name" value="PAS_4"/>
    <property type="match status" value="1"/>
</dbReference>
<evidence type="ECO:0000259" key="2">
    <source>
        <dbReference type="PROSITE" id="PS50113"/>
    </source>
</evidence>
<sequence>MASPGAARCARGRRTARSTGSTPSSRRSSTPRGGREVHLDPHRHHPDQAPAGRGRGGAPAGRGRRTLPARGDRPAAVAHRLRGRPGPLPFRQRPLCERSGGERDSLLGRRLDELQTLDLPEFDAGRVAAVLRGEPQRFEVEERHGGAPSDREVQLVPDRDADGRVIGFLFVSADVTERRRADRELQRVLAMLRGVLDAATQVSIIAADPGVWSPCSTAAPSACSATTPTT</sequence>
<evidence type="ECO:0000313" key="3">
    <source>
        <dbReference type="EMBL" id="TXC65509.1"/>
    </source>
</evidence>
<dbReference type="InterPro" id="IPR013656">
    <property type="entry name" value="PAS_4"/>
</dbReference>
<dbReference type="InterPro" id="IPR000014">
    <property type="entry name" value="PAS"/>
</dbReference>
<comment type="caution">
    <text evidence="3">The sequence shown here is derived from an EMBL/GenBank/DDBJ whole genome shotgun (WGS) entry which is preliminary data.</text>
</comment>
<dbReference type="Gene3D" id="3.30.450.20">
    <property type="entry name" value="PAS domain"/>
    <property type="match status" value="1"/>
</dbReference>
<dbReference type="InterPro" id="IPR035965">
    <property type="entry name" value="PAS-like_dom_sf"/>
</dbReference>